<dbReference type="PROSITE" id="PS50005">
    <property type="entry name" value="TPR"/>
    <property type="match status" value="1"/>
</dbReference>
<comment type="caution">
    <text evidence="4">The sequence shown here is derived from an EMBL/GenBank/DDBJ whole genome shotgun (WGS) entry which is preliminary data.</text>
</comment>
<dbReference type="PROSITE" id="PS50042">
    <property type="entry name" value="CNMP_BINDING_3"/>
    <property type="match status" value="1"/>
</dbReference>
<dbReference type="AlphaFoldDB" id="A0A098R4G8"/>
<dbReference type="Pfam" id="PF00027">
    <property type="entry name" value="cNMP_binding"/>
    <property type="match status" value="1"/>
</dbReference>
<evidence type="ECO:0000313" key="5">
    <source>
        <dbReference type="Proteomes" id="UP000029692"/>
    </source>
</evidence>
<dbReference type="InterPro" id="IPR019734">
    <property type="entry name" value="TPR_rpt"/>
</dbReference>
<dbReference type="SUPFAM" id="SSF48452">
    <property type="entry name" value="TPR-like"/>
    <property type="match status" value="1"/>
</dbReference>
<evidence type="ECO:0000256" key="1">
    <source>
        <dbReference type="PROSITE-ProRule" id="PRU00339"/>
    </source>
</evidence>
<dbReference type="RefSeq" id="WP_037545678.1">
    <property type="nucleotide sequence ID" value="NZ_JNUP01000023.1"/>
</dbReference>
<dbReference type="Pfam" id="PF13174">
    <property type="entry name" value="TPR_6"/>
    <property type="match status" value="2"/>
</dbReference>
<gene>
    <name evidence="4" type="ORF">DC28_03225</name>
</gene>
<organism evidence="4 5">
    <name type="scientific">Spirochaeta lutea</name>
    <dbReference type="NCBI Taxonomy" id="1480694"/>
    <lineage>
        <taxon>Bacteria</taxon>
        <taxon>Pseudomonadati</taxon>
        <taxon>Spirochaetota</taxon>
        <taxon>Spirochaetia</taxon>
        <taxon>Spirochaetales</taxon>
        <taxon>Spirochaetaceae</taxon>
        <taxon>Spirochaeta</taxon>
    </lineage>
</organism>
<dbReference type="Proteomes" id="UP000029692">
    <property type="component" value="Unassembled WGS sequence"/>
</dbReference>
<dbReference type="CDD" id="cd00038">
    <property type="entry name" value="CAP_ED"/>
    <property type="match status" value="1"/>
</dbReference>
<dbReference type="Gene3D" id="1.25.40.10">
    <property type="entry name" value="Tetratricopeptide repeat domain"/>
    <property type="match status" value="1"/>
</dbReference>
<dbReference type="eggNOG" id="COG1729">
    <property type="taxonomic scope" value="Bacteria"/>
</dbReference>
<feature type="repeat" description="TPR" evidence="1">
    <location>
        <begin position="300"/>
        <end position="333"/>
    </location>
</feature>
<feature type="domain" description="Cyclic nucleotide-binding" evidence="3">
    <location>
        <begin position="1"/>
        <end position="106"/>
    </location>
</feature>
<keyword evidence="5" id="KW-1185">Reference proteome</keyword>
<accession>A0A098R4G8</accession>
<dbReference type="EMBL" id="JNUP01000023">
    <property type="protein sequence ID" value="KGE73657.1"/>
    <property type="molecule type" value="Genomic_DNA"/>
</dbReference>
<keyword evidence="1" id="KW-0802">TPR repeat</keyword>
<dbReference type="InterPro" id="IPR011990">
    <property type="entry name" value="TPR-like_helical_dom_sf"/>
</dbReference>
<dbReference type="InterPro" id="IPR018490">
    <property type="entry name" value="cNMP-bd_dom_sf"/>
</dbReference>
<dbReference type="SUPFAM" id="SSF51206">
    <property type="entry name" value="cAMP-binding domain-like"/>
    <property type="match status" value="1"/>
</dbReference>
<sequence length="348" mass="39032">MPRAVQYKADSVIYFAGDTGDKIFILQQGKVVLRTRDIETGEEVSDLIQTGEFFGVKSALGRYPREDDAMVISDSLVVVFTVPEFEQVVSNNTRVIMKMLKVFSNQLRRIHGKVRNLIGEGEAVNPEDGLYNIIEYYLGRKSYKEALYTINRYIQYYPQGRFIDSVRKYQAQAEQYAQKYGQGRGPAFTSGMSGHENHPEPASPRAPKGGVAVSSTSADLPEESPDDQSYYQVLNLVGTGSYSEALGLLKPMIDKGESGEYYVPALFQIGRCFFGQELYDKAIKHLTGTIQKYPKMDDFAEALLLIGQSYEKSGNTAKASAVFQKIVQSNELDEVTRRKARKALNEIR</sequence>
<proteinExistence type="predicted"/>
<dbReference type="STRING" id="1480694.DC28_03225"/>
<feature type="region of interest" description="Disordered" evidence="2">
    <location>
        <begin position="180"/>
        <end position="227"/>
    </location>
</feature>
<evidence type="ECO:0000256" key="2">
    <source>
        <dbReference type="SAM" id="MobiDB-lite"/>
    </source>
</evidence>
<dbReference type="Gene3D" id="2.60.120.10">
    <property type="entry name" value="Jelly Rolls"/>
    <property type="match status" value="1"/>
</dbReference>
<evidence type="ECO:0000259" key="3">
    <source>
        <dbReference type="PROSITE" id="PS50042"/>
    </source>
</evidence>
<evidence type="ECO:0000313" key="4">
    <source>
        <dbReference type="EMBL" id="KGE73657.1"/>
    </source>
</evidence>
<reference evidence="4 5" key="1">
    <citation type="submission" date="2014-05" db="EMBL/GenBank/DDBJ databases">
        <title>De novo Genome Sequence of Spirocheata sp.</title>
        <authorList>
            <person name="Shivani Y."/>
            <person name="Subhash Y."/>
            <person name="Tushar L."/>
            <person name="Sasikala C."/>
            <person name="Ramana C.V."/>
        </authorList>
    </citation>
    <scope>NUCLEOTIDE SEQUENCE [LARGE SCALE GENOMIC DNA]</scope>
    <source>
        <strain evidence="4 5">JC230</strain>
    </source>
</reference>
<dbReference type="eggNOG" id="COG0664">
    <property type="taxonomic scope" value="Bacteria"/>
</dbReference>
<protein>
    <recommendedName>
        <fullName evidence="3">Cyclic nucleotide-binding domain-containing protein</fullName>
    </recommendedName>
</protein>
<name>A0A098R4G8_9SPIO</name>
<dbReference type="OrthoDB" id="335400at2"/>
<dbReference type="InterPro" id="IPR000595">
    <property type="entry name" value="cNMP-bd_dom"/>
</dbReference>
<dbReference type="SMART" id="SM00028">
    <property type="entry name" value="TPR"/>
    <property type="match status" value="3"/>
</dbReference>
<dbReference type="InterPro" id="IPR014710">
    <property type="entry name" value="RmlC-like_jellyroll"/>
</dbReference>